<organism evidence="5 6">
    <name type="scientific">Tetrahymena thermophila (strain SB210)</name>
    <dbReference type="NCBI Taxonomy" id="312017"/>
    <lineage>
        <taxon>Eukaryota</taxon>
        <taxon>Sar</taxon>
        <taxon>Alveolata</taxon>
        <taxon>Ciliophora</taxon>
        <taxon>Intramacronucleata</taxon>
        <taxon>Oligohymenophorea</taxon>
        <taxon>Hymenostomatida</taxon>
        <taxon>Tetrahymenina</taxon>
        <taxon>Tetrahymenidae</taxon>
        <taxon>Tetrahymena</taxon>
    </lineage>
</organism>
<dbReference type="OrthoDB" id="10370032at2759"/>
<feature type="region of interest" description="Disordered" evidence="3">
    <location>
        <begin position="332"/>
        <end position="359"/>
    </location>
</feature>
<keyword evidence="5" id="KW-0808">Transferase</keyword>
<proteinExistence type="predicted"/>
<evidence type="ECO:0000256" key="1">
    <source>
        <dbReference type="ARBA" id="ARBA00012513"/>
    </source>
</evidence>
<dbReference type="InterPro" id="IPR011009">
    <property type="entry name" value="Kinase-like_dom_sf"/>
</dbReference>
<dbReference type="GO" id="GO:0004674">
    <property type="term" value="F:protein serine/threonine kinase activity"/>
    <property type="evidence" value="ECO:0007669"/>
    <property type="project" value="UniProtKB-EC"/>
</dbReference>
<dbReference type="EMBL" id="GG662536">
    <property type="protein sequence ID" value="EAR85599.2"/>
    <property type="molecule type" value="Genomic_DNA"/>
</dbReference>
<dbReference type="RefSeq" id="XP_001033262.2">
    <property type="nucleotide sequence ID" value="XM_001033262.3"/>
</dbReference>
<dbReference type="Proteomes" id="UP000009168">
    <property type="component" value="Unassembled WGS sequence"/>
</dbReference>
<dbReference type="Gene3D" id="1.10.510.10">
    <property type="entry name" value="Transferase(Phosphotransferase) domain 1"/>
    <property type="match status" value="1"/>
</dbReference>
<protein>
    <recommendedName>
        <fullName evidence="2">Casein kinase I</fullName>
        <ecNumber evidence="1">2.7.11.1</ecNumber>
    </recommendedName>
</protein>
<evidence type="ECO:0000256" key="3">
    <source>
        <dbReference type="SAM" id="MobiDB-lite"/>
    </source>
</evidence>
<keyword evidence="5" id="KW-0418">Kinase</keyword>
<dbReference type="InParanoid" id="I7MD69"/>
<dbReference type="HOGENOM" id="CLU_019279_2_7_1"/>
<name>I7MD69_TETTS</name>
<dbReference type="FunFam" id="1.10.510.10:FF:000596">
    <property type="entry name" value="CK1 family protein kinase"/>
    <property type="match status" value="1"/>
</dbReference>
<dbReference type="GeneID" id="7824500"/>
<dbReference type="KEGG" id="tet:TTHERM_00420070"/>
<gene>
    <name evidence="5" type="ORF">TTHERM_00420070</name>
</gene>
<accession>I7MD69</accession>
<feature type="compositionally biased region" description="Basic and acidic residues" evidence="3">
    <location>
        <begin position="345"/>
        <end position="357"/>
    </location>
</feature>
<dbReference type="eggNOG" id="KOG1164">
    <property type="taxonomic scope" value="Eukaryota"/>
</dbReference>
<evidence type="ECO:0000313" key="5">
    <source>
        <dbReference type="EMBL" id="EAR85599.2"/>
    </source>
</evidence>
<dbReference type="GO" id="GO:0005524">
    <property type="term" value="F:ATP binding"/>
    <property type="evidence" value="ECO:0007669"/>
    <property type="project" value="InterPro"/>
</dbReference>
<dbReference type="InterPro" id="IPR008271">
    <property type="entry name" value="Ser/Thr_kinase_AS"/>
</dbReference>
<dbReference type="AlphaFoldDB" id="I7MD69"/>
<reference evidence="6" key="1">
    <citation type="journal article" date="2006" name="PLoS Biol.">
        <title>Macronuclear genome sequence of the ciliate Tetrahymena thermophila, a model eukaryote.</title>
        <authorList>
            <person name="Eisen J.A."/>
            <person name="Coyne R.S."/>
            <person name="Wu M."/>
            <person name="Wu D."/>
            <person name="Thiagarajan M."/>
            <person name="Wortman J.R."/>
            <person name="Badger J.H."/>
            <person name="Ren Q."/>
            <person name="Amedeo P."/>
            <person name="Jones K.M."/>
            <person name="Tallon L.J."/>
            <person name="Delcher A.L."/>
            <person name="Salzberg S.L."/>
            <person name="Silva J.C."/>
            <person name="Haas B.J."/>
            <person name="Majoros W.H."/>
            <person name="Farzad M."/>
            <person name="Carlton J.M."/>
            <person name="Smith R.K. Jr."/>
            <person name="Garg J."/>
            <person name="Pearlman R.E."/>
            <person name="Karrer K.M."/>
            <person name="Sun L."/>
            <person name="Manning G."/>
            <person name="Elde N.C."/>
            <person name="Turkewitz A.P."/>
            <person name="Asai D.J."/>
            <person name="Wilkes D.E."/>
            <person name="Wang Y."/>
            <person name="Cai H."/>
            <person name="Collins K."/>
            <person name="Stewart B.A."/>
            <person name="Lee S.R."/>
            <person name="Wilamowska K."/>
            <person name="Weinberg Z."/>
            <person name="Ruzzo W.L."/>
            <person name="Wloga D."/>
            <person name="Gaertig J."/>
            <person name="Frankel J."/>
            <person name="Tsao C.-C."/>
            <person name="Gorovsky M.A."/>
            <person name="Keeling P.J."/>
            <person name="Waller R.F."/>
            <person name="Patron N.J."/>
            <person name="Cherry J.M."/>
            <person name="Stover N.A."/>
            <person name="Krieger C.J."/>
            <person name="del Toro C."/>
            <person name="Ryder H.F."/>
            <person name="Williamson S.C."/>
            <person name="Barbeau R.A."/>
            <person name="Hamilton E.P."/>
            <person name="Orias E."/>
        </authorList>
    </citation>
    <scope>NUCLEOTIDE SEQUENCE [LARGE SCALE GENOMIC DNA]</scope>
    <source>
        <strain evidence="6">SB210</strain>
    </source>
</reference>
<feature type="region of interest" description="Disordered" evidence="3">
    <location>
        <begin position="500"/>
        <end position="525"/>
    </location>
</feature>
<dbReference type="SMART" id="SM00220">
    <property type="entry name" value="S_TKc"/>
    <property type="match status" value="1"/>
</dbReference>
<dbReference type="EC" id="2.7.11.1" evidence="1"/>
<feature type="domain" description="Protein kinase" evidence="4">
    <location>
        <begin position="14"/>
        <end position="283"/>
    </location>
</feature>
<evidence type="ECO:0000313" key="6">
    <source>
        <dbReference type="Proteomes" id="UP000009168"/>
    </source>
</evidence>
<dbReference type="InterPro" id="IPR000719">
    <property type="entry name" value="Prot_kinase_dom"/>
</dbReference>
<dbReference type="InterPro" id="IPR050235">
    <property type="entry name" value="CK1_Ser-Thr_kinase"/>
</dbReference>
<keyword evidence="6" id="KW-1185">Reference proteome</keyword>
<dbReference type="STRING" id="312017.I7MD69"/>
<dbReference type="SUPFAM" id="SSF56112">
    <property type="entry name" value="Protein kinase-like (PK-like)"/>
    <property type="match status" value="1"/>
</dbReference>
<evidence type="ECO:0000259" key="4">
    <source>
        <dbReference type="PROSITE" id="PS50011"/>
    </source>
</evidence>
<dbReference type="PROSITE" id="PS50011">
    <property type="entry name" value="PROTEIN_KINASE_DOM"/>
    <property type="match status" value="1"/>
</dbReference>
<feature type="compositionally biased region" description="Polar residues" evidence="3">
    <location>
        <begin position="464"/>
        <end position="480"/>
    </location>
</feature>
<sequence>MNSDAQGLKIAQKYQVGQQFGQGSFGSIHLATNIETGEIVAVKMEDSKTKHPQLTFEAKIFKVLQGKAGIPTLYHCGQEGGKNVMVIDLLGPSLEDLFNLCQRKLSLKTVLMIVDQMLLRIETFHSSGFIHRDIKPDNFLIGLGKKSNLLYIIDYGLGKRYLDSKTKQHIPYRENKNLTGTARYASINAHLGIEQSRRDDMEAIGYVIVYLLRGSLPWQGIKAQNKQEKYNKIMEKKMSTPVEMLCKGLPIEFSTYLNYCRSLRFDDKIDYLHIRKMFKELFYREKYDWDYLFDWCLPIDQQVKSSWKNNKITINVSSQQLERANNQDKLNAEDNDQIHLTTNNDNDKMNEEGKPIKSDYLQNNEDAQKVVYLSGQDNKYDENINDSHIADANQIQEFQNNVYLPVDIKPEELSSGQNYNYNYNYDMYATPAGNYMTPGNGLLDLSASNQYDPNQIQQMIGQVSNRSDGKNNSMNQNLDNTPEGYKPGPVQLEDIKSQNIQNHDEKNNSNTVDKSGQEAVFNMND</sequence>
<evidence type="ECO:0000256" key="2">
    <source>
        <dbReference type="ARBA" id="ARBA00023860"/>
    </source>
</evidence>
<dbReference type="Pfam" id="PF00069">
    <property type="entry name" value="Pkinase"/>
    <property type="match status" value="1"/>
</dbReference>
<feature type="region of interest" description="Disordered" evidence="3">
    <location>
        <begin position="464"/>
        <end position="486"/>
    </location>
</feature>
<dbReference type="PROSITE" id="PS00108">
    <property type="entry name" value="PROTEIN_KINASE_ST"/>
    <property type="match status" value="1"/>
</dbReference>
<dbReference type="PANTHER" id="PTHR11909">
    <property type="entry name" value="CASEIN KINASE-RELATED"/>
    <property type="match status" value="1"/>
</dbReference>